<feature type="modified residue" description="4-aspartylphosphate" evidence="1">
    <location>
        <position position="180"/>
    </location>
</feature>
<evidence type="ECO:0000259" key="4">
    <source>
        <dbReference type="PROSITE" id="PS50887"/>
    </source>
</evidence>
<dbReference type="InterPro" id="IPR001789">
    <property type="entry name" value="Sig_transdc_resp-reg_receiver"/>
</dbReference>
<organism evidence="5 6">
    <name type="scientific">Cryobacterium mannosilyticum</name>
    <dbReference type="NCBI Taxonomy" id="1259190"/>
    <lineage>
        <taxon>Bacteria</taxon>
        <taxon>Bacillati</taxon>
        <taxon>Actinomycetota</taxon>
        <taxon>Actinomycetes</taxon>
        <taxon>Micrococcales</taxon>
        <taxon>Microbacteriaceae</taxon>
        <taxon>Cryobacterium</taxon>
    </lineage>
</organism>
<dbReference type="GO" id="GO:0043709">
    <property type="term" value="P:cell adhesion involved in single-species biofilm formation"/>
    <property type="evidence" value="ECO:0007669"/>
    <property type="project" value="TreeGrafter"/>
</dbReference>
<dbReference type="PROSITE" id="PS50887">
    <property type="entry name" value="GGDEF"/>
    <property type="match status" value="1"/>
</dbReference>
<accession>A0A4R8WA52</accession>
<keyword evidence="6" id="KW-1185">Reference proteome</keyword>
<evidence type="ECO:0000313" key="6">
    <source>
        <dbReference type="Proteomes" id="UP000297643"/>
    </source>
</evidence>
<dbReference type="PROSITE" id="PS50110">
    <property type="entry name" value="RESPONSE_REGULATORY"/>
    <property type="match status" value="1"/>
</dbReference>
<feature type="compositionally biased region" description="Basic residues" evidence="2">
    <location>
        <begin position="61"/>
        <end position="78"/>
    </location>
</feature>
<sequence>MPAGRGDAGGAHGGRAGPRARIRTRHRRGASRRPAPDRALRPRRRRQPRDRDRVARGILRPARRLRLRAARVRRRRGPARPDRSGPGIHLRSGRLGWRAHPRRRPRGSGGPPVISPAVTAATVTAASGATTVLITDDSLVIRAVVRSHLEAAGYRVVEAVDGRAAIAHCRQTPPDVILLDIEMPGLDGYEVLEMLKADPMLMDLPVVFLTTLTDMDNVLRGLRGGAHDYLKKPFEPAELVARVAAAAHVKKLQDQLRQRNAELDLLSRTDALTGLSNRRHLEFVLAHYHADSMRHQDPLSVLLLDIDHFKRVNDGYGHPAGDVVLTEFASRLRAELREGDVAGRWGGEEFLVVLPRTDLAGAFALAERIRLAVTATPMNAGGALIPVTVSGGCAVGPLGNAAELVGRADALLYTAKGDGRNRIAADVAVASLAP</sequence>
<dbReference type="NCBIfam" id="TIGR00254">
    <property type="entry name" value="GGDEF"/>
    <property type="match status" value="1"/>
</dbReference>
<gene>
    <name evidence="5" type="ORF">E3O32_06990</name>
</gene>
<dbReference type="GO" id="GO:0052621">
    <property type="term" value="F:diguanylate cyclase activity"/>
    <property type="evidence" value="ECO:0007669"/>
    <property type="project" value="TreeGrafter"/>
</dbReference>
<proteinExistence type="predicted"/>
<dbReference type="InterPro" id="IPR000160">
    <property type="entry name" value="GGDEF_dom"/>
</dbReference>
<dbReference type="InterPro" id="IPR043128">
    <property type="entry name" value="Rev_trsase/Diguanyl_cyclase"/>
</dbReference>
<protein>
    <submittedName>
        <fullName evidence="5">Diguanylate cyclase</fullName>
    </submittedName>
</protein>
<dbReference type="SMART" id="SM00267">
    <property type="entry name" value="GGDEF"/>
    <property type="match status" value="1"/>
</dbReference>
<dbReference type="InterPro" id="IPR050469">
    <property type="entry name" value="Diguanylate_Cyclase"/>
</dbReference>
<dbReference type="GO" id="GO:0000160">
    <property type="term" value="P:phosphorelay signal transduction system"/>
    <property type="evidence" value="ECO:0007669"/>
    <property type="project" value="InterPro"/>
</dbReference>
<reference evidence="5 6" key="1">
    <citation type="submission" date="2019-03" db="EMBL/GenBank/DDBJ databases">
        <title>Genomics of glacier-inhabiting Cryobacterium strains.</title>
        <authorList>
            <person name="Liu Q."/>
            <person name="Xin Y.-H."/>
        </authorList>
    </citation>
    <scope>NUCLEOTIDE SEQUENCE [LARGE SCALE GENOMIC DNA]</scope>
    <source>
        <strain evidence="5 6">RHLT2-21</strain>
    </source>
</reference>
<dbReference type="SMART" id="SM00448">
    <property type="entry name" value="REC"/>
    <property type="match status" value="1"/>
</dbReference>
<feature type="compositionally biased region" description="Basic residues" evidence="2">
    <location>
        <begin position="18"/>
        <end position="31"/>
    </location>
</feature>
<dbReference type="SUPFAM" id="SSF52172">
    <property type="entry name" value="CheY-like"/>
    <property type="match status" value="1"/>
</dbReference>
<dbReference type="Proteomes" id="UP000297643">
    <property type="component" value="Unassembled WGS sequence"/>
</dbReference>
<name>A0A4R8WA52_9MICO</name>
<comment type="caution">
    <text evidence="5">The sequence shown here is derived from an EMBL/GenBank/DDBJ whole genome shotgun (WGS) entry which is preliminary data.</text>
</comment>
<feature type="compositionally biased region" description="Basic residues" evidence="2">
    <location>
        <begin position="97"/>
        <end position="106"/>
    </location>
</feature>
<dbReference type="GO" id="GO:0005886">
    <property type="term" value="C:plasma membrane"/>
    <property type="evidence" value="ECO:0007669"/>
    <property type="project" value="TreeGrafter"/>
</dbReference>
<feature type="compositionally biased region" description="Gly residues" evidence="2">
    <location>
        <begin position="1"/>
        <end position="16"/>
    </location>
</feature>
<dbReference type="InterPro" id="IPR029787">
    <property type="entry name" value="Nucleotide_cyclase"/>
</dbReference>
<feature type="domain" description="Response regulatory" evidence="3">
    <location>
        <begin position="131"/>
        <end position="247"/>
    </location>
</feature>
<dbReference type="Pfam" id="PF00990">
    <property type="entry name" value="GGDEF"/>
    <property type="match status" value="1"/>
</dbReference>
<dbReference type="PANTHER" id="PTHR45138:SF9">
    <property type="entry name" value="DIGUANYLATE CYCLASE DGCM-RELATED"/>
    <property type="match status" value="1"/>
</dbReference>
<evidence type="ECO:0000256" key="1">
    <source>
        <dbReference type="PROSITE-ProRule" id="PRU00169"/>
    </source>
</evidence>
<dbReference type="CDD" id="cd01949">
    <property type="entry name" value="GGDEF"/>
    <property type="match status" value="1"/>
</dbReference>
<dbReference type="EMBL" id="SOFM01000017">
    <property type="protein sequence ID" value="TFC05107.1"/>
    <property type="molecule type" value="Genomic_DNA"/>
</dbReference>
<keyword evidence="1" id="KW-0597">Phosphoprotein</keyword>
<dbReference type="SUPFAM" id="SSF55073">
    <property type="entry name" value="Nucleotide cyclase"/>
    <property type="match status" value="1"/>
</dbReference>
<dbReference type="Gene3D" id="3.40.50.2300">
    <property type="match status" value="1"/>
</dbReference>
<evidence type="ECO:0000313" key="5">
    <source>
        <dbReference type="EMBL" id="TFC05107.1"/>
    </source>
</evidence>
<feature type="domain" description="GGDEF" evidence="4">
    <location>
        <begin position="297"/>
        <end position="428"/>
    </location>
</feature>
<dbReference type="AlphaFoldDB" id="A0A4R8WA52"/>
<dbReference type="Gene3D" id="3.30.70.270">
    <property type="match status" value="1"/>
</dbReference>
<dbReference type="PANTHER" id="PTHR45138">
    <property type="entry name" value="REGULATORY COMPONENTS OF SENSORY TRANSDUCTION SYSTEM"/>
    <property type="match status" value="1"/>
</dbReference>
<dbReference type="GO" id="GO:1902201">
    <property type="term" value="P:negative regulation of bacterial-type flagellum-dependent cell motility"/>
    <property type="evidence" value="ECO:0007669"/>
    <property type="project" value="TreeGrafter"/>
</dbReference>
<dbReference type="InterPro" id="IPR011006">
    <property type="entry name" value="CheY-like_superfamily"/>
</dbReference>
<evidence type="ECO:0000256" key="2">
    <source>
        <dbReference type="SAM" id="MobiDB-lite"/>
    </source>
</evidence>
<dbReference type="Pfam" id="PF00072">
    <property type="entry name" value="Response_reg"/>
    <property type="match status" value="1"/>
</dbReference>
<dbReference type="FunFam" id="3.30.70.270:FF:000001">
    <property type="entry name" value="Diguanylate cyclase domain protein"/>
    <property type="match status" value="1"/>
</dbReference>
<feature type="region of interest" description="Disordered" evidence="2">
    <location>
        <begin position="1"/>
        <end position="115"/>
    </location>
</feature>
<evidence type="ECO:0000259" key="3">
    <source>
        <dbReference type="PROSITE" id="PS50110"/>
    </source>
</evidence>